<reference evidence="3 4" key="1">
    <citation type="journal article" date="2016" name="Proc. Natl. Acad. Sci. U.S.A.">
        <title>Comparative genomics of biotechnologically important yeasts.</title>
        <authorList>
            <person name="Riley R."/>
            <person name="Haridas S."/>
            <person name="Wolfe K.H."/>
            <person name="Lopes M.R."/>
            <person name="Hittinger C.T."/>
            <person name="Goeker M."/>
            <person name="Salamov A.A."/>
            <person name="Wisecaver J.H."/>
            <person name="Long T.M."/>
            <person name="Calvey C.H."/>
            <person name="Aerts A.L."/>
            <person name="Barry K.W."/>
            <person name="Choi C."/>
            <person name="Clum A."/>
            <person name="Coughlan A.Y."/>
            <person name="Deshpande S."/>
            <person name="Douglass A.P."/>
            <person name="Hanson S.J."/>
            <person name="Klenk H.-P."/>
            <person name="LaButti K.M."/>
            <person name="Lapidus A."/>
            <person name="Lindquist E.A."/>
            <person name="Lipzen A.M."/>
            <person name="Meier-Kolthoff J.P."/>
            <person name="Ohm R.A."/>
            <person name="Otillar R.P."/>
            <person name="Pangilinan J.L."/>
            <person name="Peng Y."/>
            <person name="Rokas A."/>
            <person name="Rosa C.A."/>
            <person name="Scheuner C."/>
            <person name="Sibirny A.A."/>
            <person name="Slot J.C."/>
            <person name="Stielow J.B."/>
            <person name="Sun H."/>
            <person name="Kurtzman C.P."/>
            <person name="Blackwell M."/>
            <person name="Grigoriev I.V."/>
            <person name="Jeffries T.W."/>
        </authorList>
    </citation>
    <scope>NUCLEOTIDE SEQUENCE [LARGE SCALE GENOMIC DNA]</scope>
    <source>
        <strain evidence="3 4">NRRL Y-2026</strain>
    </source>
</reference>
<dbReference type="SMART" id="SM00220">
    <property type="entry name" value="S_TKc"/>
    <property type="match status" value="1"/>
</dbReference>
<name>A0A1E3NRN0_9ASCO</name>
<feature type="domain" description="Protein kinase" evidence="2">
    <location>
        <begin position="34"/>
        <end position="310"/>
    </location>
</feature>
<keyword evidence="4" id="KW-1185">Reference proteome</keyword>
<dbReference type="PROSITE" id="PS50011">
    <property type="entry name" value="PROTEIN_KINASE_DOM"/>
    <property type="match status" value="1"/>
</dbReference>
<dbReference type="Pfam" id="PF00069">
    <property type="entry name" value="Pkinase"/>
    <property type="match status" value="1"/>
</dbReference>
<organism evidence="3 4">
    <name type="scientific">Pichia membranifaciens NRRL Y-2026</name>
    <dbReference type="NCBI Taxonomy" id="763406"/>
    <lineage>
        <taxon>Eukaryota</taxon>
        <taxon>Fungi</taxon>
        <taxon>Dikarya</taxon>
        <taxon>Ascomycota</taxon>
        <taxon>Saccharomycotina</taxon>
        <taxon>Pichiomycetes</taxon>
        <taxon>Pichiales</taxon>
        <taxon>Pichiaceae</taxon>
        <taxon>Pichia</taxon>
    </lineage>
</organism>
<feature type="non-terminal residue" evidence="3">
    <location>
        <position position="310"/>
    </location>
</feature>
<accession>A0A1E3NRN0</accession>
<gene>
    <name evidence="3" type="ORF">PICMEDRAFT_28731</name>
</gene>
<dbReference type="GO" id="GO:0007015">
    <property type="term" value="P:actin filament organization"/>
    <property type="evidence" value="ECO:0007669"/>
    <property type="project" value="TreeGrafter"/>
</dbReference>
<evidence type="ECO:0000313" key="3">
    <source>
        <dbReference type="EMBL" id="ODQ48736.1"/>
    </source>
</evidence>
<keyword evidence="1" id="KW-0547">Nucleotide-binding</keyword>
<dbReference type="PANTHER" id="PTHR22967">
    <property type="entry name" value="SERINE/THREONINE PROTEIN KINASE"/>
    <property type="match status" value="1"/>
</dbReference>
<dbReference type="Gene3D" id="1.10.510.10">
    <property type="entry name" value="Transferase(Phosphotransferase) domain 1"/>
    <property type="match status" value="1"/>
</dbReference>
<sequence length="310" mass="35342">MRDVAAHQNAPVGRPPSLVKLPPGTQLTVGKHQVTIVKYLSEGGFAHIYVVKTNPMERGTDVACLKRVIVPNKEGLNQLRAEVEVMQRLAKADNIVRYYDSNASRLPNAPGCYEVLVLMELCPNKSLLDFMNSRLRTKLSASEILKIMLDISKAVYNMHRMKLIHRDIKIENVLLDENFNFKLADFGSTCPILRVPRNHQEFQILHNDILLQTTPQYRCPEMIDLYRGLPVDEKSDIWALGVFLYKLCYYTTPFEVAGELSILHAAYSFPAQPHFPSGIRNLINIMLQENPVFRPNIYQVLMEVCKLSGF</sequence>
<dbReference type="EMBL" id="KV454001">
    <property type="protein sequence ID" value="ODQ48736.1"/>
    <property type="molecule type" value="Genomic_DNA"/>
</dbReference>
<dbReference type="GO" id="GO:0000147">
    <property type="term" value="P:actin cortical patch assembly"/>
    <property type="evidence" value="ECO:0007669"/>
    <property type="project" value="TreeGrafter"/>
</dbReference>
<proteinExistence type="predicted"/>
<dbReference type="InterPro" id="IPR008271">
    <property type="entry name" value="Ser/Thr_kinase_AS"/>
</dbReference>
<dbReference type="SUPFAM" id="SSF56112">
    <property type="entry name" value="Protein kinase-like (PK-like)"/>
    <property type="match status" value="1"/>
</dbReference>
<protein>
    <recommendedName>
        <fullName evidence="2">Protein kinase domain-containing protein</fullName>
    </recommendedName>
</protein>
<dbReference type="GeneID" id="30179240"/>
<dbReference type="InterPro" id="IPR000719">
    <property type="entry name" value="Prot_kinase_dom"/>
</dbReference>
<dbReference type="GO" id="GO:0005737">
    <property type="term" value="C:cytoplasm"/>
    <property type="evidence" value="ECO:0007669"/>
    <property type="project" value="TreeGrafter"/>
</dbReference>
<dbReference type="AlphaFoldDB" id="A0A1E3NRN0"/>
<dbReference type="PANTHER" id="PTHR22967:SF65">
    <property type="entry name" value="SERINE_THREONINE-PROTEIN KINASE AKL1"/>
    <property type="match status" value="1"/>
</dbReference>
<evidence type="ECO:0000256" key="1">
    <source>
        <dbReference type="ARBA" id="ARBA00022741"/>
    </source>
</evidence>
<dbReference type="Proteomes" id="UP000094455">
    <property type="component" value="Unassembled WGS sequence"/>
</dbReference>
<dbReference type="OrthoDB" id="2018507at2759"/>
<evidence type="ECO:0000259" key="2">
    <source>
        <dbReference type="PROSITE" id="PS50011"/>
    </source>
</evidence>
<dbReference type="STRING" id="763406.A0A1E3NRN0"/>
<dbReference type="InterPro" id="IPR011009">
    <property type="entry name" value="Kinase-like_dom_sf"/>
</dbReference>
<evidence type="ECO:0000313" key="4">
    <source>
        <dbReference type="Proteomes" id="UP000094455"/>
    </source>
</evidence>
<dbReference type="GO" id="GO:0004674">
    <property type="term" value="F:protein serine/threonine kinase activity"/>
    <property type="evidence" value="ECO:0007669"/>
    <property type="project" value="TreeGrafter"/>
</dbReference>
<dbReference type="PROSITE" id="PS00108">
    <property type="entry name" value="PROTEIN_KINASE_ST"/>
    <property type="match status" value="1"/>
</dbReference>
<dbReference type="GO" id="GO:0005524">
    <property type="term" value="F:ATP binding"/>
    <property type="evidence" value="ECO:0007669"/>
    <property type="project" value="InterPro"/>
</dbReference>
<dbReference type="RefSeq" id="XP_019019849.1">
    <property type="nucleotide sequence ID" value="XM_019162553.1"/>
</dbReference>